<dbReference type="RefSeq" id="WP_197492332.1">
    <property type="nucleotide sequence ID" value="NZ_CP015124.1"/>
</dbReference>
<comment type="cofactor">
    <cofactor evidence="2">
        <name>Mn(2+)</name>
        <dbReference type="ChEBI" id="CHEBI:29035"/>
    </cofactor>
</comment>
<dbReference type="GO" id="GO:0005737">
    <property type="term" value="C:cytoplasm"/>
    <property type="evidence" value="ECO:0007669"/>
    <property type="project" value="TreeGrafter"/>
</dbReference>
<feature type="domain" description="HD/PDEase" evidence="8">
    <location>
        <begin position="32"/>
        <end position="108"/>
    </location>
</feature>
<keyword evidence="10" id="KW-1185">Reference proteome</keyword>
<dbReference type="SUPFAM" id="SSF109604">
    <property type="entry name" value="HD-domain/PDEase-like"/>
    <property type="match status" value="2"/>
</dbReference>
<dbReference type="PANTHER" id="PTHR11845">
    <property type="entry name" value="5'-DEOXYNUCLEOTIDASE HDDC2"/>
    <property type="match status" value="1"/>
</dbReference>
<evidence type="ECO:0000259" key="8">
    <source>
        <dbReference type="SMART" id="SM00471"/>
    </source>
</evidence>
<dbReference type="PATRIC" id="fig|60890.4.peg.217"/>
<comment type="catalytic activity">
    <reaction evidence="1">
        <text>a 2'-deoxyribonucleoside 5'-phosphate + H2O = a 2'-deoxyribonucleoside + phosphate</text>
        <dbReference type="Rhea" id="RHEA:36167"/>
        <dbReference type="ChEBI" id="CHEBI:15377"/>
        <dbReference type="ChEBI" id="CHEBI:18274"/>
        <dbReference type="ChEBI" id="CHEBI:43474"/>
        <dbReference type="ChEBI" id="CHEBI:65317"/>
        <dbReference type="EC" id="3.1.3.89"/>
    </reaction>
</comment>
<dbReference type="InterPro" id="IPR006674">
    <property type="entry name" value="HD_domain"/>
</dbReference>
<evidence type="ECO:0000256" key="1">
    <source>
        <dbReference type="ARBA" id="ARBA00001638"/>
    </source>
</evidence>
<name>A0A1B0ZLY5_9RHOB</name>
<dbReference type="InterPro" id="IPR039356">
    <property type="entry name" value="YfbR/HDDC2"/>
</dbReference>
<proteinExistence type="predicted"/>
<keyword evidence="6" id="KW-0479">Metal-binding</keyword>
<evidence type="ECO:0000313" key="10">
    <source>
        <dbReference type="Proteomes" id="UP000092565"/>
    </source>
</evidence>
<dbReference type="EMBL" id="CP015124">
    <property type="protein sequence ID" value="ANP35161.1"/>
    <property type="molecule type" value="Genomic_DNA"/>
</dbReference>
<evidence type="ECO:0000256" key="6">
    <source>
        <dbReference type="ARBA" id="ARBA00022723"/>
    </source>
</evidence>
<comment type="subunit">
    <text evidence="4">Homodimer.</text>
</comment>
<evidence type="ECO:0000313" key="9">
    <source>
        <dbReference type="EMBL" id="ANP35161.1"/>
    </source>
</evidence>
<evidence type="ECO:0000256" key="7">
    <source>
        <dbReference type="ARBA" id="ARBA00022801"/>
    </source>
</evidence>
<sequence>MTMRLQRQFDFLLEAEKLRRIERQNLILDGSRAENSAEHSWHLALYALALAPLADPDVNIDRVIRMLLLHDLVEIDAGDHPITDDVDWEAVAVSELAAAQRLFGLLPEDQGGELFDLWREFEAGESLDARFAKHLDHCQPIFQTLYCADAPEFHFDVVRENLSTGRAAALETQFPEAYHHAMNLLGQGSVASCATLTQRLEFLNQADALKLVLRASKLGDGSRRENSAEHSWHIMLYGWILAEHSAHYVDVGRIVQMLLLHDLVEIDAGDTPIHGTQDPAALAALEAKEAAAAERLFHLLPHPQGSTFHGLWTEFEAAESPDAIYAKSIDRVQPIFLNLLNGGGSWVEYDVSLSQLEERVGVKVARGAPEVWTHVRAQLLPWFEAAGRV</sequence>
<comment type="cofactor">
    <cofactor evidence="3">
        <name>Co(2+)</name>
        <dbReference type="ChEBI" id="CHEBI:48828"/>
    </cofactor>
</comment>
<evidence type="ECO:0000256" key="4">
    <source>
        <dbReference type="ARBA" id="ARBA00011738"/>
    </source>
</evidence>
<keyword evidence="7 9" id="KW-0378">Hydrolase</keyword>
<evidence type="ECO:0000256" key="2">
    <source>
        <dbReference type="ARBA" id="ARBA00001936"/>
    </source>
</evidence>
<gene>
    <name evidence="9" type="ORF">JL2886_00228</name>
</gene>
<dbReference type="InterPro" id="IPR003607">
    <property type="entry name" value="HD/PDEase_dom"/>
</dbReference>
<organism evidence="9 10">
    <name type="scientific">Phaeobacter gallaeciensis</name>
    <dbReference type="NCBI Taxonomy" id="60890"/>
    <lineage>
        <taxon>Bacteria</taxon>
        <taxon>Pseudomonadati</taxon>
        <taxon>Pseudomonadota</taxon>
        <taxon>Alphaproteobacteria</taxon>
        <taxon>Rhodobacterales</taxon>
        <taxon>Roseobacteraceae</taxon>
        <taxon>Phaeobacter</taxon>
    </lineage>
</organism>
<feature type="domain" description="HD/PDEase" evidence="8">
    <location>
        <begin position="223"/>
        <end position="344"/>
    </location>
</feature>
<evidence type="ECO:0000256" key="5">
    <source>
        <dbReference type="ARBA" id="ARBA00012964"/>
    </source>
</evidence>
<dbReference type="GO" id="GO:0002953">
    <property type="term" value="F:5'-deoxynucleotidase activity"/>
    <property type="evidence" value="ECO:0007669"/>
    <property type="project" value="UniProtKB-EC"/>
</dbReference>
<dbReference type="AlphaFoldDB" id="A0A1B0ZLY5"/>
<reference evidence="9 10" key="1">
    <citation type="submission" date="2016-04" db="EMBL/GenBank/DDBJ databases">
        <authorList>
            <person name="Evans L.H."/>
            <person name="Alamgir A."/>
            <person name="Owens N."/>
            <person name="Weber N.D."/>
            <person name="Virtaneva K."/>
            <person name="Barbian K."/>
            <person name="Babar A."/>
            <person name="Rosenke K."/>
        </authorList>
    </citation>
    <scope>NUCLEOTIDE SEQUENCE [LARGE SCALE GENOMIC DNA]</scope>
    <source>
        <strain evidence="9 10">JL2886</strain>
    </source>
</reference>
<dbReference type="Proteomes" id="UP000092565">
    <property type="component" value="Chromosome"/>
</dbReference>
<dbReference type="Pfam" id="PF13023">
    <property type="entry name" value="HD_3"/>
    <property type="match status" value="2"/>
</dbReference>
<protein>
    <recommendedName>
        <fullName evidence="5">5'-deoxynucleotidase</fullName>
        <ecNumber evidence="5">3.1.3.89</ecNumber>
    </recommendedName>
</protein>
<evidence type="ECO:0000256" key="3">
    <source>
        <dbReference type="ARBA" id="ARBA00001941"/>
    </source>
</evidence>
<dbReference type="SMART" id="SM00471">
    <property type="entry name" value="HDc"/>
    <property type="match status" value="2"/>
</dbReference>
<dbReference type="Gene3D" id="1.10.3210.10">
    <property type="entry name" value="Hypothetical protein af1432"/>
    <property type="match status" value="2"/>
</dbReference>
<dbReference type="PANTHER" id="PTHR11845:SF13">
    <property type="entry name" value="5'-DEOXYNUCLEOTIDASE HDDC2"/>
    <property type="match status" value="1"/>
</dbReference>
<dbReference type="EC" id="3.1.3.89" evidence="5"/>
<accession>A0A1B0ZLY5</accession>
<dbReference type="GO" id="GO:0046872">
    <property type="term" value="F:metal ion binding"/>
    <property type="evidence" value="ECO:0007669"/>
    <property type="project" value="UniProtKB-KW"/>
</dbReference>